<dbReference type="EMBL" id="OU893339">
    <property type="protein sequence ID" value="CAG9795801.1"/>
    <property type="molecule type" value="Genomic_DNA"/>
</dbReference>
<sequence length="316" mass="34527">MTLLAKIYLLITVIELYHVANSTPIFEAINIEKKINLQFKPFKFRPITFITEKWGPFGKFMGRKHIIERRDLETNVIDKYEDAATRVKNPNERMIPVEENVEDSPNLAPPFRLPIKVIMPPSSPIPAADVNTNSVPNTVMSPSNLPPARGLNTNILSSVVTSPRNPSSATSLNTNFNPVAVMTPTNPPPAAGSNTNNHPKVVMPPPPPGLNTNIISSIPGSPFFTPLNPYMRPVVNPPPIVEVNPIGGPLIVPKKPPPTSPVPPVSPVPPPKEPNNGSRPMGIFGFIRDLFSELMIQLITRARSSMSQLGNPPVQQ</sequence>
<dbReference type="OrthoDB" id="7427897at2759"/>
<dbReference type="Proteomes" id="UP001153714">
    <property type="component" value="Chromosome 8"/>
</dbReference>
<feature type="region of interest" description="Disordered" evidence="1">
    <location>
        <begin position="252"/>
        <end position="279"/>
    </location>
</feature>
<accession>A0A9N9WKZ3</accession>
<keyword evidence="2" id="KW-0732">Signal</keyword>
<feature type="chain" id="PRO_5040322947" evidence="2">
    <location>
        <begin position="23"/>
        <end position="316"/>
    </location>
</feature>
<reference evidence="3" key="2">
    <citation type="submission" date="2022-10" db="EMBL/GenBank/DDBJ databases">
        <authorList>
            <consortium name="ENA_rothamsted_submissions"/>
            <consortium name="culmorum"/>
            <person name="King R."/>
        </authorList>
    </citation>
    <scope>NUCLEOTIDE SEQUENCE</scope>
</reference>
<keyword evidence="4" id="KW-1185">Reference proteome</keyword>
<name>A0A9N9WKZ3_9NEOP</name>
<feature type="compositionally biased region" description="Pro residues" evidence="1">
    <location>
        <begin position="254"/>
        <end position="273"/>
    </location>
</feature>
<evidence type="ECO:0000256" key="2">
    <source>
        <dbReference type="SAM" id="SignalP"/>
    </source>
</evidence>
<organism evidence="3 4">
    <name type="scientific">Diatraea saccharalis</name>
    <name type="common">sugarcane borer</name>
    <dbReference type="NCBI Taxonomy" id="40085"/>
    <lineage>
        <taxon>Eukaryota</taxon>
        <taxon>Metazoa</taxon>
        <taxon>Ecdysozoa</taxon>
        <taxon>Arthropoda</taxon>
        <taxon>Hexapoda</taxon>
        <taxon>Insecta</taxon>
        <taxon>Pterygota</taxon>
        <taxon>Neoptera</taxon>
        <taxon>Endopterygota</taxon>
        <taxon>Lepidoptera</taxon>
        <taxon>Glossata</taxon>
        <taxon>Ditrysia</taxon>
        <taxon>Pyraloidea</taxon>
        <taxon>Crambidae</taxon>
        <taxon>Crambinae</taxon>
        <taxon>Diatraea</taxon>
    </lineage>
</organism>
<gene>
    <name evidence="3" type="ORF">DIATSA_LOCUS13040</name>
</gene>
<protein>
    <submittedName>
        <fullName evidence="3">Uncharacterized protein</fullName>
    </submittedName>
</protein>
<evidence type="ECO:0000313" key="4">
    <source>
        <dbReference type="Proteomes" id="UP001153714"/>
    </source>
</evidence>
<evidence type="ECO:0000256" key="1">
    <source>
        <dbReference type="SAM" id="MobiDB-lite"/>
    </source>
</evidence>
<feature type="signal peptide" evidence="2">
    <location>
        <begin position="1"/>
        <end position="22"/>
    </location>
</feature>
<dbReference type="AlphaFoldDB" id="A0A9N9WKZ3"/>
<reference evidence="3" key="1">
    <citation type="submission" date="2021-12" db="EMBL/GenBank/DDBJ databases">
        <authorList>
            <person name="King R."/>
        </authorList>
    </citation>
    <scope>NUCLEOTIDE SEQUENCE</scope>
</reference>
<evidence type="ECO:0000313" key="3">
    <source>
        <dbReference type="EMBL" id="CAG9795801.1"/>
    </source>
</evidence>
<proteinExistence type="predicted"/>